<dbReference type="InterPro" id="IPR000073">
    <property type="entry name" value="AB_hydrolase_1"/>
</dbReference>
<comment type="caution">
    <text evidence="3">The sequence shown here is derived from an EMBL/GenBank/DDBJ whole genome shotgun (WGS) entry which is preliminary data.</text>
</comment>
<evidence type="ECO:0000313" key="4">
    <source>
        <dbReference type="Proteomes" id="UP001556098"/>
    </source>
</evidence>
<dbReference type="Pfam" id="PF00561">
    <property type="entry name" value="Abhydrolase_1"/>
    <property type="match status" value="1"/>
</dbReference>
<reference evidence="3 4" key="1">
    <citation type="submission" date="2024-07" db="EMBL/GenBank/DDBJ databases">
        <title>Marimonas sp.nov., isolated from tidal-flat sediment.</title>
        <authorList>
            <person name="Jayan J.N."/>
            <person name="Lee S.S."/>
        </authorList>
    </citation>
    <scope>NUCLEOTIDE SEQUENCE [LARGE SCALE GENOMIC DNA]</scope>
    <source>
        <strain evidence="3 4">MJW-29</strain>
    </source>
</reference>
<dbReference type="PANTHER" id="PTHR43798:SF31">
    <property type="entry name" value="AB HYDROLASE SUPERFAMILY PROTEIN YCLE"/>
    <property type="match status" value="1"/>
</dbReference>
<dbReference type="Gene3D" id="3.40.50.1820">
    <property type="entry name" value="alpha/beta hydrolase"/>
    <property type="match status" value="1"/>
</dbReference>
<dbReference type="Proteomes" id="UP001556098">
    <property type="component" value="Unassembled WGS sequence"/>
</dbReference>
<evidence type="ECO:0000313" key="3">
    <source>
        <dbReference type="EMBL" id="MEW9920915.1"/>
    </source>
</evidence>
<dbReference type="InterPro" id="IPR029058">
    <property type="entry name" value="AB_hydrolase_fold"/>
</dbReference>
<evidence type="ECO:0000256" key="1">
    <source>
        <dbReference type="ARBA" id="ARBA00022801"/>
    </source>
</evidence>
<protein>
    <submittedName>
        <fullName evidence="3">Alpha/beta fold hydrolase</fullName>
    </submittedName>
</protein>
<dbReference type="PANTHER" id="PTHR43798">
    <property type="entry name" value="MONOACYLGLYCEROL LIPASE"/>
    <property type="match status" value="1"/>
</dbReference>
<sequence length="321" mass="34103">MVTRRALIGGFVGLALASAGYATGAFREARKQAQGRLLGRSSAIDTGLGPLEYAVAGDGPPLMMIHGTGGGFDQGLLFAAKIRERGFRIIAPSRFGYLGSAFPADASPPQQADILVALLDHLGIDRLPVLGGSAGALTAAEFALRHPGRCSHLGLLVPAANLTNRDPVEFTWLQRLAVRAVLGSDFWFWSLLRLTPAQLMRTLLATDPALLDTVSTEEQRRAQAILEQLFPISRKINGLQNDGHWAGAPSPTAYERIAVPTLIVSCEDDLFGTAGTARLLADRIPGAELMIFPSGGHIWLGRDDTVADLVKGFVGTEGDGM</sequence>
<dbReference type="RefSeq" id="WP_367878618.1">
    <property type="nucleotide sequence ID" value="NZ_JBFNXX010000011.1"/>
</dbReference>
<name>A0ABV3RPK7_9RHOB</name>
<feature type="domain" description="AB hydrolase-1" evidence="2">
    <location>
        <begin position="60"/>
        <end position="298"/>
    </location>
</feature>
<accession>A0ABV3RPK7</accession>
<keyword evidence="4" id="KW-1185">Reference proteome</keyword>
<proteinExistence type="predicted"/>
<organism evidence="3 4">
    <name type="scientific">Sulfitobacter sediminis</name>
    <dbReference type="NCBI Taxonomy" id="3234186"/>
    <lineage>
        <taxon>Bacteria</taxon>
        <taxon>Pseudomonadati</taxon>
        <taxon>Pseudomonadota</taxon>
        <taxon>Alphaproteobacteria</taxon>
        <taxon>Rhodobacterales</taxon>
        <taxon>Roseobacteraceae</taxon>
        <taxon>Sulfitobacter</taxon>
    </lineage>
</organism>
<gene>
    <name evidence="3" type="ORF">AB2B41_14970</name>
</gene>
<evidence type="ECO:0000259" key="2">
    <source>
        <dbReference type="Pfam" id="PF00561"/>
    </source>
</evidence>
<dbReference type="EMBL" id="JBFNXX010000011">
    <property type="protein sequence ID" value="MEW9920915.1"/>
    <property type="molecule type" value="Genomic_DNA"/>
</dbReference>
<keyword evidence="1 3" id="KW-0378">Hydrolase</keyword>
<dbReference type="SUPFAM" id="SSF53474">
    <property type="entry name" value="alpha/beta-Hydrolases"/>
    <property type="match status" value="1"/>
</dbReference>
<dbReference type="InterPro" id="IPR050266">
    <property type="entry name" value="AB_hydrolase_sf"/>
</dbReference>
<dbReference type="GO" id="GO:0016787">
    <property type="term" value="F:hydrolase activity"/>
    <property type="evidence" value="ECO:0007669"/>
    <property type="project" value="UniProtKB-KW"/>
</dbReference>